<dbReference type="KEGG" id="dsc:ABOD76_05930"/>
<dbReference type="EMBL" id="CP158299">
    <property type="protein sequence ID" value="XBV85841.1"/>
    <property type="molecule type" value="Genomic_DNA"/>
</dbReference>
<organism evidence="2">
    <name type="scientific">Deinococcus sonorensis KR-87</name>
    <dbReference type="NCBI Taxonomy" id="694439"/>
    <lineage>
        <taxon>Bacteria</taxon>
        <taxon>Thermotogati</taxon>
        <taxon>Deinococcota</taxon>
        <taxon>Deinococci</taxon>
        <taxon>Deinococcales</taxon>
        <taxon>Deinococcaceae</taxon>
        <taxon>Deinococcus</taxon>
    </lineage>
</organism>
<name>A0AAU7UBG5_9DEIO</name>
<reference evidence="2" key="1">
    <citation type="submission" date="2024-06" db="EMBL/GenBank/DDBJ databases">
        <title>Draft Genome Sequence of Deinococcus sonorensis Type Strain KR-87, a Biofilm Producing Representative of the Genus Deinococcus.</title>
        <authorList>
            <person name="Boren L.S."/>
            <person name="Grosso R.A."/>
            <person name="Hugenberg-Cox A.N."/>
            <person name="Hill J.T.E."/>
            <person name="Albert C.M."/>
            <person name="Tuohy J.M."/>
        </authorList>
    </citation>
    <scope>NUCLEOTIDE SEQUENCE</scope>
    <source>
        <strain evidence="2">KR-87</strain>
    </source>
</reference>
<dbReference type="AlphaFoldDB" id="A0AAU7UBG5"/>
<protein>
    <submittedName>
        <fullName evidence="2">Uncharacterized protein</fullName>
    </submittedName>
</protein>
<feature type="region of interest" description="Disordered" evidence="1">
    <location>
        <begin position="17"/>
        <end position="39"/>
    </location>
</feature>
<evidence type="ECO:0000313" key="2">
    <source>
        <dbReference type="EMBL" id="XBV85841.1"/>
    </source>
</evidence>
<evidence type="ECO:0000256" key="1">
    <source>
        <dbReference type="SAM" id="MobiDB-lite"/>
    </source>
</evidence>
<gene>
    <name evidence="2" type="ORF">ABOD76_05930</name>
</gene>
<accession>A0AAU7UBG5</accession>
<proteinExistence type="predicted"/>
<sequence>MDAHDQANLEQIRVLQEGLAHLQHPHPDGEPAPDNDGLAPVTDAAEIEEQNPAMGTMQNRLVAGY</sequence>
<dbReference type="RefSeq" id="WP_350243884.1">
    <property type="nucleotide sequence ID" value="NZ_CP158299.1"/>
</dbReference>